<sequence length="368" mass="41568">MSYYYYEVTDFLEDNKFRKWVYEPTPESDSFWQDVLVRFPEKSEMISNARSILLELQKDLQTDFPSDEKVENILSAIHELKNNKTSFSSKILSHWLAISVVSAAMLILLLGWLIKSGQDDGLITYQNLISSVSTPLIEKINNSSNSITVRLPDSSTVVLRPHTSISYNEDFEKGKKREVYLSGEAFFNVTKNPDRPFFVYANELITKVLGTSFIVKAFDCDKEVEVTVKTGKVSVFTRTDESAKLNQSNSELGGVIITPNQKILFSRNEVRIKKSLVESPEIIASAVLPAPMLKFQDISVSQIFDNLEQTYGIDIVYDEELLGSCLLTASFSNENLYDKIDLICKGIEATFEVVDARVVISGRGCHQE</sequence>
<keyword evidence="1" id="KW-0812">Transmembrane</keyword>
<feature type="domain" description="Protein FecR C-terminal" evidence="3">
    <location>
        <begin position="293"/>
        <end position="360"/>
    </location>
</feature>
<dbReference type="Proteomes" id="UP000199532">
    <property type="component" value="Unassembled WGS sequence"/>
</dbReference>
<feature type="domain" description="FecR protein" evidence="2">
    <location>
        <begin position="145"/>
        <end position="233"/>
    </location>
</feature>
<evidence type="ECO:0000259" key="2">
    <source>
        <dbReference type="Pfam" id="PF04773"/>
    </source>
</evidence>
<evidence type="ECO:0000313" key="4">
    <source>
        <dbReference type="EMBL" id="SEI78650.1"/>
    </source>
</evidence>
<organism evidence="4 5">
    <name type="scientific">Dyadobacter koreensis</name>
    <dbReference type="NCBI Taxonomy" id="408657"/>
    <lineage>
        <taxon>Bacteria</taxon>
        <taxon>Pseudomonadati</taxon>
        <taxon>Bacteroidota</taxon>
        <taxon>Cytophagia</taxon>
        <taxon>Cytophagales</taxon>
        <taxon>Spirosomataceae</taxon>
        <taxon>Dyadobacter</taxon>
    </lineage>
</organism>
<dbReference type="InterPro" id="IPR032508">
    <property type="entry name" value="FecR_C"/>
</dbReference>
<dbReference type="STRING" id="408657.SAMN04487995_2211"/>
<protein>
    <submittedName>
        <fullName evidence="4">FecR family protein</fullName>
    </submittedName>
</protein>
<evidence type="ECO:0000256" key="1">
    <source>
        <dbReference type="SAM" id="Phobius"/>
    </source>
</evidence>
<reference evidence="4 5" key="1">
    <citation type="submission" date="2016-10" db="EMBL/GenBank/DDBJ databases">
        <authorList>
            <person name="de Groot N.N."/>
        </authorList>
    </citation>
    <scope>NUCLEOTIDE SEQUENCE [LARGE SCALE GENOMIC DNA]</scope>
    <source>
        <strain evidence="4 5">DSM 19938</strain>
    </source>
</reference>
<dbReference type="Pfam" id="PF04773">
    <property type="entry name" value="FecR"/>
    <property type="match status" value="1"/>
</dbReference>
<evidence type="ECO:0000313" key="5">
    <source>
        <dbReference type="Proteomes" id="UP000199532"/>
    </source>
</evidence>
<dbReference type="OrthoDB" id="645173at2"/>
<dbReference type="PANTHER" id="PTHR30273:SF2">
    <property type="entry name" value="PROTEIN FECR"/>
    <property type="match status" value="1"/>
</dbReference>
<keyword evidence="5" id="KW-1185">Reference proteome</keyword>
<keyword evidence="1" id="KW-0472">Membrane</keyword>
<gene>
    <name evidence="4" type="ORF">SAMN04487995_2211</name>
</gene>
<dbReference type="EMBL" id="FNXY01000003">
    <property type="protein sequence ID" value="SEI78650.1"/>
    <property type="molecule type" value="Genomic_DNA"/>
</dbReference>
<dbReference type="PANTHER" id="PTHR30273">
    <property type="entry name" value="PERIPLASMIC SIGNAL SENSOR AND SIGMA FACTOR ACTIVATOR FECR-RELATED"/>
    <property type="match status" value="1"/>
</dbReference>
<accession>A0A1H6TQW6</accession>
<evidence type="ECO:0000259" key="3">
    <source>
        <dbReference type="Pfam" id="PF16344"/>
    </source>
</evidence>
<proteinExistence type="predicted"/>
<dbReference type="GO" id="GO:0016989">
    <property type="term" value="F:sigma factor antagonist activity"/>
    <property type="evidence" value="ECO:0007669"/>
    <property type="project" value="TreeGrafter"/>
</dbReference>
<dbReference type="AlphaFoldDB" id="A0A1H6TQW6"/>
<name>A0A1H6TQW6_9BACT</name>
<feature type="transmembrane region" description="Helical" evidence="1">
    <location>
        <begin position="91"/>
        <end position="114"/>
    </location>
</feature>
<keyword evidence="1" id="KW-1133">Transmembrane helix</keyword>
<dbReference type="RefSeq" id="WP_090335206.1">
    <property type="nucleotide sequence ID" value="NZ_FNXY01000003.1"/>
</dbReference>
<dbReference type="InterPro" id="IPR012373">
    <property type="entry name" value="Ferrdict_sens_TM"/>
</dbReference>
<dbReference type="Pfam" id="PF16344">
    <property type="entry name" value="FecR_C"/>
    <property type="match status" value="1"/>
</dbReference>
<dbReference type="Gene3D" id="2.60.120.1440">
    <property type="match status" value="1"/>
</dbReference>
<dbReference type="Gene3D" id="3.55.50.30">
    <property type="match status" value="1"/>
</dbReference>
<dbReference type="InterPro" id="IPR006860">
    <property type="entry name" value="FecR"/>
</dbReference>